<sequence length="455" mass="52616">MFLVVQNYPFHAFGHLLLYISPSNDENENSEFRKKIVIDIVKKTCAARPSIMELFKNLRRAFEIFRIFVVSAGDSSSVQKVQERVMEPDCILMKELRFLRKIPIPAMNQPLEGDTANMIMLDNIEKKYSVAVGISRPMVITVKGSDGIQRKLIFKREDLRQDSLVQQLFSVVNILLSKRYPNHPLRTYHVVPLSSNVGIIEWCSKTQSLCEYLCGNDRKSGAHKQYYPNDITAYDARQQLHETRSRRGDLNATFVKICTQIHPVFRHFFYDRYFDPCEWREHINGYAISLAHWSIVGYVVGLGDRHLNNILIDLEKGQLVHIDLGMLFEFSRRNLPIPERVPFRLTRDMVDPILLEGVYGKFYEFAAQTMQNLRDNEQVLIGLALVLTHDPLSSFSDIGRKDHFSSVAVCRLREKLAGKENHVTMDAHQQISYLIKEATDPENLAQMFSGWMPFL</sequence>
<feature type="domain" description="PI3K/PI4K catalytic" evidence="9">
    <location>
        <begin position="124"/>
        <end position="439"/>
    </location>
</feature>
<dbReference type="Pfam" id="PF00454">
    <property type="entry name" value="PI3_PI4_kinase"/>
    <property type="match status" value="1"/>
</dbReference>
<evidence type="ECO:0000259" key="10">
    <source>
        <dbReference type="PROSITE" id="PS51190"/>
    </source>
</evidence>
<dbReference type="GO" id="GO:0004674">
    <property type="term" value="F:protein serine/threonine kinase activity"/>
    <property type="evidence" value="ECO:0007669"/>
    <property type="project" value="UniProtKB-EC"/>
</dbReference>
<dbReference type="InterPro" id="IPR036940">
    <property type="entry name" value="PI3/4_kinase_cat_sf"/>
</dbReference>
<name>A0ABD6E7T4_9BILA</name>
<evidence type="ECO:0000256" key="1">
    <source>
        <dbReference type="ARBA" id="ARBA00004123"/>
    </source>
</evidence>
<dbReference type="AlphaFoldDB" id="A0ABD6E7T4"/>
<comment type="caution">
    <text evidence="11">The sequence shown here is derived from an EMBL/GenBank/DDBJ whole genome shotgun (WGS) entry which is preliminary data.</text>
</comment>
<dbReference type="InterPro" id="IPR018936">
    <property type="entry name" value="PI3/4_kinase_CS"/>
</dbReference>
<organism evidence="11 12">
    <name type="scientific">Gnathostoma spinigerum</name>
    <dbReference type="NCBI Taxonomy" id="75299"/>
    <lineage>
        <taxon>Eukaryota</taxon>
        <taxon>Metazoa</taxon>
        <taxon>Ecdysozoa</taxon>
        <taxon>Nematoda</taxon>
        <taxon>Chromadorea</taxon>
        <taxon>Rhabditida</taxon>
        <taxon>Spirurina</taxon>
        <taxon>Gnathostomatomorpha</taxon>
        <taxon>Gnathostomatoidea</taxon>
        <taxon>Gnathostomatidae</taxon>
        <taxon>Gnathostoma</taxon>
    </lineage>
</organism>
<keyword evidence="7" id="KW-0067">ATP-binding</keyword>
<dbReference type="EC" id="2.7.11.1" evidence="2"/>
<evidence type="ECO:0000256" key="6">
    <source>
        <dbReference type="ARBA" id="ARBA00022777"/>
    </source>
</evidence>
<dbReference type="InterPro" id="IPR011009">
    <property type="entry name" value="Kinase-like_dom_sf"/>
</dbReference>
<dbReference type="Proteomes" id="UP001608902">
    <property type="component" value="Unassembled WGS sequence"/>
</dbReference>
<dbReference type="PROSITE" id="PS00915">
    <property type="entry name" value="PI3_4_KINASE_1"/>
    <property type="match status" value="1"/>
</dbReference>
<keyword evidence="3" id="KW-0808">Transferase</keyword>
<evidence type="ECO:0000313" key="12">
    <source>
        <dbReference type="Proteomes" id="UP001608902"/>
    </source>
</evidence>
<gene>
    <name evidence="11" type="ORF">AB6A40_002051</name>
</gene>
<evidence type="ECO:0000256" key="7">
    <source>
        <dbReference type="ARBA" id="ARBA00022840"/>
    </source>
</evidence>
<evidence type="ECO:0000313" key="11">
    <source>
        <dbReference type="EMBL" id="MFH4975342.1"/>
    </source>
</evidence>
<evidence type="ECO:0000256" key="2">
    <source>
        <dbReference type="ARBA" id="ARBA00012513"/>
    </source>
</evidence>
<dbReference type="PROSITE" id="PS51190">
    <property type="entry name" value="FATC"/>
    <property type="match status" value="1"/>
</dbReference>
<dbReference type="Pfam" id="PF02260">
    <property type="entry name" value="FATC"/>
    <property type="match status" value="1"/>
</dbReference>
<dbReference type="InterPro" id="IPR038980">
    <property type="entry name" value="ATM_plant"/>
</dbReference>
<dbReference type="SUPFAM" id="SSF56112">
    <property type="entry name" value="Protein kinase-like (PK-like)"/>
    <property type="match status" value="1"/>
</dbReference>
<reference evidence="11 12" key="1">
    <citation type="submission" date="2024-08" db="EMBL/GenBank/DDBJ databases">
        <title>Gnathostoma spinigerum genome.</title>
        <authorList>
            <person name="Gonzalez-Bertolin B."/>
            <person name="Monzon S."/>
            <person name="Zaballos A."/>
            <person name="Jimenez P."/>
            <person name="Dekumyoy P."/>
            <person name="Varona S."/>
            <person name="Cuesta I."/>
            <person name="Sumanam S."/>
            <person name="Adisakwattana P."/>
            <person name="Gasser R.B."/>
            <person name="Hernandez-Gonzalez A."/>
            <person name="Young N.D."/>
            <person name="Perteguer M.J."/>
        </authorList>
    </citation>
    <scope>NUCLEOTIDE SEQUENCE [LARGE SCALE GENOMIC DNA]</scope>
    <source>
        <strain evidence="11">AL3</strain>
        <tissue evidence="11">Liver</tissue>
    </source>
</reference>
<accession>A0ABD6E7T4</accession>
<dbReference type="PROSITE" id="PS50290">
    <property type="entry name" value="PI3_4_KINASE_3"/>
    <property type="match status" value="1"/>
</dbReference>
<dbReference type="Gene3D" id="1.10.1070.11">
    <property type="entry name" value="Phosphatidylinositol 3-/4-kinase, catalytic domain"/>
    <property type="match status" value="1"/>
</dbReference>
<dbReference type="SMART" id="SM00146">
    <property type="entry name" value="PI3Kc"/>
    <property type="match status" value="1"/>
</dbReference>
<dbReference type="SMART" id="SM01343">
    <property type="entry name" value="FATC"/>
    <property type="match status" value="1"/>
</dbReference>
<feature type="domain" description="FATC" evidence="10">
    <location>
        <begin position="423"/>
        <end position="455"/>
    </location>
</feature>
<dbReference type="GO" id="GO:0005524">
    <property type="term" value="F:ATP binding"/>
    <property type="evidence" value="ECO:0007669"/>
    <property type="project" value="UniProtKB-KW"/>
</dbReference>
<proteinExistence type="predicted"/>
<comment type="subcellular location">
    <subcellularLocation>
        <location evidence="1">Nucleus</location>
    </subcellularLocation>
</comment>
<keyword evidence="6" id="KW-0418">Kinase</keyword>
<dbReference type="PANTHER" id="PTHR37079">
    <property type="entry name" value="SERINE/THREONINE-PROTEIN KINASE ATM"/>
    <property type="match status" value="1"/>
</dbReference>
<keyword evidence="8" id="KW-0539">Nucleus</keyword>
<evidence type="ECO:0000256" key="4">
    <source>
        <dbReference type="ARBA" id="ARBA00022741"/>
    </source>
</evidence>
<dbReference type="GO" id="GO:0006974">
    <property type="term" value="P:DNA damage response"/>
    <property type="evidence" value="ECO:0007669"/>
    <property type="project" value="UniProtKB-KW"/>
</dbReference>
<evidence type="ECO:0000259" key="9">
    <source>
        <dbReference type="PROSITE" id="PS50290"/>
    </source>
</evidence>
<evidence type="ECO:0000256" key="8">
    <source>
        <dbReference type="ARBA" id="ARBA00023242"/>
    </source>
</evidence>
<dbReference type="Gene3D" id="3.30.1010.10">
    <property type="entry name" value="Phosphatidylinositol 3-kinase Catalytic Subunit, Chain A, domain 4"/>
    <property type="match status" value="1"/>
</dbReference>
<dbReference type="GO" id="GO:0005634">
    <property type="term" value="C:nucleus"/>
    <property type="evidence" value="ECO:0007669"/>
    <property type="project" value="UniProtKB-SubCell"/>
</dbReference>
<dbReference type="InterPro" id="IPR000403">
    <property type="entry name" value="PI3/4_kinase_cat_dom"/>
</dbReference>
<dbReference type="EMBL" id="JBGFUD010000853">
    <property type="protein sequence ID" value="MFH4975342.1"/>
    <property type="molecule type" value="Genomic_DNA"/>
</dbReference>
<keyword evidence="12" id="KW-1185">Reference proteome</keyword>
<dbReference type="PROSITE" id="PS00916">
    <property type="entry name" value="PI3_4_KINASE_2"/>
    <property type="match status" value="1"/>
</dbReference>
<evidence type="ECO:0000256" key="3">
    <source>
        <dbReference type="ARBA" id="ARBA00022679"/>
    </source>
</evidence>
<protein>
    <recommendedName>
        <fullName evidence="2">non-specific serine/threonine protein kinase</fullName>
        <ecNumber evidence="2">2.7.11.1</ecNumber>
    </recommendedName>
</protein>
<keyword evidence="5" id="KW-0227">DNA damage</keyword>
<dbReference type="InterPro" id="IPR003152">
    <property type="entry name" value="FATC_dom"/>
</dbReference>
<dbReference type="PANTHER" id="PTHR37079:SF4">
    <property type="entry name" value="SERINE_THREONINE-PROTEIN KINASE ATM"/>
    <property type="match status" value="1"/>
</dbReference>
<keyword evidence="4" id="KW-0547">Nucleotide-binding</keyword>
<evidence type="ECO:0000256" key="5">
    <source>
        <dbReference type="ARBA" id="ARBA00022763"/>
    </source>
</evidence>